<proteinExistence type="predicted"/>
<sequence>MPLAKPRMTVIDTDPGIDDAIGILLALSSPEFTIAGVTTVAGNIGIEATTRNAGRLLAFAGREDISVFQGAAAPLSRVGPEPLNLHGEDGIGGVALPDPARPPEGRNAVEWLAEFLLDQPVGTVDVLALGPLTNIARLILASPEAAKRVGRVIAMGGAIYERGNVGPRSEFNLWADPEAAAVVVTSGLPLVLIPLDVTRRVRATREFSGILASSEKSFASMAGKLIESYFESTTNRESRPLHDPCVMLFALSPELFHCENLELSVSTAGNEHAGELAVAAGSTSVRVALRVDAPAALELLERQLTAAQAGDKFKI</sequence>
<protein>
    <submittedName>
        <fullName evidence="4">Nucleoside hydrolase</fullName>
    </submittedName>
</protein>
<dbReference type="SUPFAM" id="SSF53590">
    <property type="entry name" value="Nucleoside hydrolase"/>
    <property type="match status" value="1"/>
</dbReference>
<evidence type="ECO:0000259" key="3">
    <source>
        <dbReference type="Pfam" id="PF01156"/>
    </source>
</evidence>
<dbReference type="EMBL" id="JAELXT010000025">
    <property type="protein sequence ID" value="MBJ6127442.1"/>
    <property type="molecule type" value="Genomic_DNA"/>
</dbReference>
<dbReference type="Proteomes" id="UP000620670">
    <property type="component" value="Unassembled WGS sequence"/>
</dbReference>
<gene>
    <name evidence="4" type="ORF">JAO75_18740</name>
</gene>
<comment type="caution">
    <text evidence="4">The sequence shown here is derived from an EMBL/GenBank/DDBJ whole genome shotgun (WGS) entry which is preliminary data.</text>
</comment>
<dbReference type="PANTHER" id="PTHR12304">
    <property type="entry name" value="INOSINE-URIDINE PREFERRING NUCLEOSIDE HYDROLASE"/>
    <property type="match status" value="1"/>
</dbReference>
<dbReference type="InterPro" id="IPR001910">
    <property type="entry name" value="Inosine/uridine_hydrolase_dom"/>
</dbReference>
<dbReference type="Gene3D" id="3.90.245.10">
    <property type="entry name" value="Ribonucleoside hydrolase-like"/>
    <property type="match status" value="1"/>
</dbReference>
<evidence type="ECO:0000256" key="1">
    <source>
        <dbReference type="ARBA" id="ARBA00022801"/>
    </source>
</evidence>
<dbReference type="InterPro" id="IPR023186">
    <property type="entry name" value="IUNH"/>
</dbReference>
<keyword evidence="2" id="KW-0326">Glycosidase</keyword>
<feature type="domain" description="Inosine/uridine-preferring nucleoside hydrolase" evidence="3">
    <location>
        <begin position="10"/>
        <end position="296"/>
    </location>
</feature>
<dbReference type="Pfam" id="PF01156">
    <property type="entry name" value="IU_nuc_hydro"/>
    <property type="match status" value="1"/>
</dbReference>
<organism evidence="4 5">
    <name type="scientific">Microvirga splendida</name>
    <dbReference type="NCBI Taxonomy" id="2795727"/>
    <lineage>
        <taxon>Bacteria</taxon>
        <taxon>Pseudomonadati</taxon>
        <taxon>Pseudomonadota</taxon>
        <taxon>Alphaproteobacteria</taxon>
        <taxon>Hyphomicrobiales</taxon>
        <taxon>Methylobacteriaceae</taxon>
        <taxon>Microvirga</taxon>
    </lineage>
</organism>
<reference evidence="5" key="1">
    <citation type="submission" date="2020-12" db="EMBL/GenBank/DDBJ databases">
        <title>Hymenobacter sp.</title>
        <authorList>
            <person name="Kim M.K."/>
        </authorList>
    </citation>
    <scope>NUCLEOTIDE SEQUENCE [LARGE SCALE GENOMIC DNA]</scope>
    <source>
        <strain evidence="5">BT325</strain>
    </source>
</reference>
<name>A0ABS0Y586_9HYPH</name>
<evidence type="ECO:0000313" key="5">
    <source>
        <dbReference type="Proteomes" id="UP000620670"/>
    </source>
</evidence>
<accession>A0ABS0Y586</accession>
<keyword evidence="5" id="KW-1185">Reference proteome</keyword>
<keyword evidence="1 4" id="KW-0378">Hydrolase</keyword>
<evidence type="ECO:0000256" key="2">
    <source>
        <dbReference type="ARBA" id="ARBA00023295"/>
    </source>
</evidence>
<evidence type="ECO:0000313" key="4">
    <source>
        <dbReference type="EMBL" id="MBJ6127442.1"/>
    </source>
</evidence>
<dbReference type="InterPro" id="IPR036452">
    <property type="entry name" value="Ribo_hydro-like"/>
</dbReference>
<dbReference type="PANTHER" id="PTHR12304:SF4">
    <property type="entry name" value="URIDINE NUCLEOSIDASE"/>
    <property type="match status" value="1"/>
</dbReference>
<dbReference type="GO" id="GO:0016787">
    <property type="term" value="F:hydrolase activity"/>
    <property type="evidence" value="ECO:0007669"/>
    <property type="project" value="UniProtKB-KW"/>
</dbReference>